<dbReference type="Gene3D" id="3.40.50.150">
    <property type="entry name" value="Vaccinia Virus protein VP39"/>
    <property type="match status" value="1"/>
</dbReference>
<dbReference type="GO" id="GO:0003723">
    <property type="term" value="F:RNA binding"/>
    <property type="evidence" value="ECO:0007669"/>
    <property type="project" value="UniProtKB-UniRule"/>
</dbReference>
<dbReference type="InterPro" id="IPR048889">
    <property type="entry name" value="NSUN5_RCM1_N"/>
</dbReference>
<evidence type="ECO:0000256" key="4">
    <source>
        <dbReference type="ARBA" id="ARBA00022884"/>
    </source>
</evidence>
<keyword evidence="1 5" id="KW-0489">Methyltransferase</keyword>
<comment type="caution">
    <text evidence="8">The sequence shown here is derived from an EMBL/GenBank/DDBJ whole genome shotgun (WGS) entry which is preliminary data.</text>
</comment>
<keyword evidence="4 5" id="KW-0694">RNA-binding</keyword>
<evidence type="ECO:0000259" key="7">
    <source>
        <dbReference type="PROSITE" id="PS51686"/>
    </source>
</evidence>
<accession>A0AAW1LQ13</accession>
<proteinExistence type="inferred from homology"/>
<evidence type="ECO:0000256" key="3">
    <source>
        <dbReference type="ARBA" id="ARBA00022691"/>
    </source>
</evidence>
<protein>
    <submittedName>
        <fullName evidence="8">16S rRNA methyltransferase RsmB/F</fullName>
    </submittedName>
</protein>
<reference evidence="8 9" key="1">
    <citation type="journal article" date="2024" name="BMC Genomics">
        <title>De novo assembly and annotation of Popillia japonica's genome with initial clues to its potential as an invasive pest.</title>
        <authorList>
            <person name="Cucini C."/>
            <person name="Boschi S."/>
            <person name="Funari R."/>
            <person name="Cardaioli E."/>
            <person name="Iannotti N."/>
            <person name="Marturano G."/>
            <person name="Paoli F."/>
            <person name="Bruttini M."/>
            <person name="Carapelli A."/>
            <person name="Frati F."/>
            <person name="Nardi F."/>
        </authorList>
    </citation>
    <scope>NUCLEOTIDE SEQUENCE [LARGE SCALE GENOMIC DNA]</scope>
    <source>
        <strain evidence="8">DMR45628</strain>
    </source>
</reference>
<dbReference type="Proteomes" id="UP001458880">
    <property type="component" value="Unassembled WGS sequence"/>
</dbReference>
<dbReference type="PANTHER" id="PTHR22807:SF4">
    <property type="entry name" value="28S RRNA (CYTOSINE-C(5))-METHYLTRANSFERASE"/>
    <property type="match status" value="1"/>
</dbReference>
<dbReference type="Pfam" id="PF01189">
    <property type="entry name" value="Methyltr_RsmB-F"/>
    <property type="match status" value="1"/>
</dbReference>
<evidence type="ECO:0000256" key="6">
    <source>
        <dbReference type="SAM" id="MobiDB-lite"/>
    </source>
</evidence>
<dbReference type="Pfam" id="PF21153">
    <property type="entry name" value="NSUN5_N"/>
    <property type="match status" value="1"/>
</dbReference>
<evidence type="ECO:0000256" key="5">
    <source>
        <dbReference type="PROSITE-ProRule" id="PRU01023"/>
    </source>
</evidence>
<feature type="compositionally biased region" description="Basic and acidic residues" evidence="6">
    <location>
        <begin position="547"/>
        <end position="563"/>
    </location>
</feature>
<dbReference type="GO" id="GO:0005730">
    <property type="term" value="C:nucleolus"/>
    <property type="evidence" value="ECO:0007669"/>
    <property type="project" value="TreeGrafter"/>
</dbReference>
<dbReference type="InterPro" id="IPR001678">
    <property type="entry name" value="MeTrfase_RsmB-F_NOP2_dom"/>
</dbReference>
<keyword evidence="2 5" id="KW-0808">Transferase</keyword>
<feature type="compositionally biased region" description="Basic and acidic residues" evidence="6">
    <location>
        <begin position="503"/>
        <end position="525"/>
    </location>
</feature>
<dbReference type="Pfam" id="PF21148">
    <property type="entry name" value="NSUN5_fdxn-like"/>
    <property type="match status" value="1"/>
</dbReference>
<dbReference type="InterPro" id="IPR023267">
    <property type="entry name" value="RCMT"/>
</dbReference>
<feature type="binding site" evidence="5">
    <location>
        <position position="305"/>
    </location>
    <ligand>
        <name>S-adenosyl-L-methionine</name>
        <dbReference type="ChEBI" id="CHEBI:59789"/>
    </ligand>
</feature>
<comment type="similarity">
    <text evidence="5">Belongs to the class I-like SAM-binding methyltransferase superfamily. RsmB/NOP family.</text>
</comment>
<evidence type="ECO:0000256" key="2">
    <source>
        <dbReference type="ARBA" id="ARBA00022679"/>
    </source>
</evidence>
<feature type="region of interest" description="Disordered" evidence="6">
    <location>
        <begin position="439"/>
        <end position="595"/>
    </location>
</feature>
<dbReference type="PRINTS" id="PR02008">
    <property type="entry name" value="RCMTFAMILY"/>
</dbReference>
<dbReference type="PROSITE" id="PS51686">
    <property type="entry name" value="SAM_MT_RSMB_NOP"/>
    <property type="match status" value="1"/>
</dbReference>
<feature type="compositionally biased region" description="Basic and acidic residues" evidence="6">
    <location>
        <begin position="456"/>
        <end position="465"/>
    </location>
</feature>
<dbReference type="InterPro" id="IPR029063">
    <property type="entry name" value="SAM-dependent_MTases_sf"/>
</dbReference>
<feature type="binding site" evidence="5">
    <location>
        <position position="260"/>
    </location>
    <ligand>
        <name>S-adenosyl-L-methionine</name>
        <dbReference type="ChEBI" id="CHEBI:59789"/>
    </ligand>
</feature>
<dbReference type="AlphaFoldDB" id="A0AAW1LQ13"/>
<dbReference type="GO" id="GO:0008173">
    <property type="term" value="F:RNA methyltransferase activity"/>
    <property type="evidence" value="ECO:0007669"/>
    <property type="project" value="InterPro"/>
</dbReference>
<feature type="binding site" evidence="5">
    <location>
        <position position="287"/>
    </location>
    <ligand>
        <name>S-adenosyl-L-methionine</name>
        <dbReference type="ChEBI" id="CHEBI:59789"/>
    </ligand>
</feature>
<feature type="domain" description="SAM-dependent MTase RsmB/NOP-type" evidence="7">
    <location>
        <begin position="122"/>
        <end position="429"/>
    </location>
</feature>
<dbReference type="InterPro" id="IPR049561">
    <property type="entry name" value="NSUN5_7_fdxn-like"/>
</dbReference>
<evidence type="ECO:0000313" key="8">
    <source>
        <dbReference type="EMBL" id="KAK9736639.1"/>
    </source>
</evidence>
<organism evidence="8 9">
    <name type="scientific">Popillia japonica</name>
    <name type="common">Japanese beetle</name>
    <dbReference type="NCBI Taxonomy" id="7064"/>
    <lineage>
        <taxon>Eukaryota</taxon>
        <taxon>Metazoa</taxon>
        <taxon>Ecdysozoa</taxon>
        <taxon>Arthropoda</taxon>
        <taxon>Hexapoda</taxon>
        <taxon>Insecta</taxon>
        <taxon>Pterygota</taxon>
        <taxon>Neoptera</taxon>
        <taxon>Endopterygota</taxon>
        <taxon>Coleoptera</taxon>
        <taxon>Polyphaga</taxon>
        <taxon>Scarabaeiformia</taxon>
        <taxon>Scarabaeidae</taxon>
        <taxon>Rutelinae</taxon>
        <taxon>Popillia</taxon>
    </lineage>
</organism>
<gene>
    <name evidence="8" type="ORF">QE152_g11375</name>
</gene>
<comment type="caution">
    <text evidence="5">Lacks conserved residue(s) required for the propagation of feature annotation.</text>
</comment>
<name>A0AAW1LQ13_POPJA</name>
<keyword evidence="3 5" id="KW-0949">S-adenosyl-L-methionine</keyword>
<keyword evidence="9" id="KW-1185">Reference proteome</keyword>
<dbReference type="GO" id="GO:0070475">
    <property type="term" value="P:rRNA base methylation"/>
    <property type="evidence" value="ECO:0007669"/>
    <property type="project" value="TreeGrafter"/>
</dbReference>
<dbReference type="SUPFAM" id="SSF53335">
    <property type="entry name" value="S-adenosyl-L-methionine-dependent methyltransferases"/>
    <property type="match status" value="1"/>
</dbReference>
<dbReference type="Gene3D" id="3.30.70.1170">
    <property type="entry name" value="Sun protein, domain 3"/>
    <property type="match status" value="1"/>
</dbReference>
<feature type="compositionally biased region" description="Low complexity" evidence="6">
    <location>
        <begin position="492"/>
        <end position="502"/>
    </location>
</feature>
<evidence type="ECO:0000313" key="9">
    <source>
        <dbReference type="Proteomes" id="UP001458880"/>
    </source>
</evidence>
<evidence type="ECO:0000256" key="1">
    <source>
        <dbReference type="ARBA" id="ARBA00022603"/>
    </source>
</evidence>
<dbReference type="InterPro" id="IPR049560">
    <property type="entry name" value="MeTrfase_RsmB-F_NOP2_cat"/>
</dbReference>
<feature type="compositionally biased region" description="Basic residues" evidence="6">
    <location>
        <begin position="478"/>
        <end position="489"/>
    </location>
</feature>
<dbReference type="PANTHER" id="PTHR22807">
    <property type="entry name" value="NOP2 YEAST -RELATED NOL1/NOP2/FMU SUN DOMAIN-CONTAINING"/>
    <property type="match status" value="1"/>
</dbReference>
<feature type="active site" description="Nucleophile" evidence="5">
    <location>
        <position position="359"/>
    </location>
</feature>
<sequence length="790" mass="91036">MFEHSIPVPRLYRSAAKIAENVNNNKGSLKDLVYQTKHPNTKAIYALVAETLKRNKELEFLLKRSKLLEKEPRFNPWVARVLITELLWRKKKLAGESKPVKTILAYQQILNAHVVDLHNKSYPDVDKASKPRFVRINTILISVSDAIDSFRDEGWKLVHQKDAKDYDGFLENISNLVEDQFMVDIHIPELLIFPPNTEFHAHQAYKDGLILLQDKASCLPAHILKAEPGSIVLDMCAAPGMKTSHLAAKLNNNGKVYAVDLDTKRLKTLEDLMQKIGVTCVETINKDILQINNIHCKDVEYILVDPSCSGSGIVGRLDLLEPAVKDVKRIQKLRGFQIMILKHALRRFPNAKKVVYSTCSIYPEENEEVIQEVITQIKNYKLVDASSVLKGPWINFGSDKYGDIGKFCLYSKPEKDMCNGFFIAVFERLKDGEENKYLVSNPHYGNTGSNGQVFKGTEERKKSESIPDIEAYNEPKNKTKKQKNKRKKCTNIEDQQIININQEESKRNGHKMENVNNNDDSKDDLAQDNFLNDGDRNPKKKKKKKNKPELETENCKENRKLETKNNCSDEEIRMKKDKKKQRNKNVGDLNDDNVDQQIEHSDEICMKKKNKTEFEAVKYDKDQQLESCYNDEIYTKKDKKKKKNKTVDLNEKNVEQKLERSDEICTTNVEKKKKVKTRNEVIGENADQIMTENPKDCSEIYTKKSKKKKKINPTDDLIECSEIYTKKSKKKKKINPTDDLIEQMVDQSITSTQDDYALNDDYVNTGKKHNQNTNTVVIILQLLKMQIYVP</sequence>
<feature type="compositionally biased region" description="Polar residues" evidence="6">
    <location>
        <begin position="443"/>
        <end position="452"/>
    </location>
</feature>
<dbReference type="CDD" id="cd02440">
    <property type="entry name" value="AdoMet_MTases"/>
    <property type="match status" value="1"/>
</dbReference>
<dbReference type="EMBL" id="JASPKY010000110">
    <property type="protein sequence ID" value="KAK9736639.1"/>
    <property type="molecule type" value="Genomic_DNA"/>
</dbReference>